<protein>
    <submittedName>
        <fullName evidence="1">Uncharacterized protein</fullName>
    </submittedName>
</protein>
<accession>A0A401LUL7</accession>
<proteinExistence type="predicted"/>
<comment type="caution">
    <text evidence="1">The sequence shown here is derived from an EMBL/GenBank/DDBJ whole genome shotgun (WGS) entry which is preliminary data.</text>
</comment>
<evidence type="ECO:0000313" key="2">
    <source>
        <dbReference type="Proteomes" id="UP000288079"/>
    </source>
</evidence>
<dbReference type="AlphaFoldDB" id="A0A401LUL7"/>
<dbReference type="Proteomes" id="UP000288079">
    <property type="component" value="Unassembled WGS sequence"/>
</dbReference>
<gene>
    <name evidence="1" type="ORF">KGMB02408_20860</name>
</gene>
<reference evidence="1 2" key="1">
    <citation type="submission" date="2018-10" db="EMBL/GenBank/DDBJ databases">
        <title>Draft Genome Sequence of Bacteroides sp. KCTC 15687.</title>
        <authorList>
            <person name="Yu S.Y."/>
            <person name="Kim J.S."/>
            <person name="Oh B.S."/>
            <person name="Park S.H."/>
            <person name="Kang S.W."/>
            <person name="Park J.E."/>
            <person name="Choi S.H."/>
            <person name="Han K.I."/>
            <person name="Lee K.C."/>
            <person name="Eom M.K."/>
            <person name="Suh M.K."/>
            <person name="Lee D.H."/>
            <person name="Yoon H."/>
            <person name="Kim B."/>
            <person name="Yang S.J."/>
            <person name="Lee J.S."/>
            <person name="Lee J.H."/>
        </authorList>
    </citation>
    <scope>NUCLEOTIDE SEQUENCE [LARGE SCALE GENOMIC DNA]</scope>
    <source>
        <strain evidence="1 2">KCTC 15687</strain>
    </source>
</reference>
<name>A0A401LUL7_9BACE</name>
<keyword evidence="2" id="KW-1185">Reference proteome</keyword>
<organism evidence="1 2">
    <name type="scientific">Bacteroides faecalis</name>
    <dbReference type="NCBI Taxonomy" id="2447885"/>
    <lineage>
        <taxon>Bacteria</taxon>
        <taxon>Pseudomonadati</taxon>
        <taxon>Bacteroidota</taxon>
        <taxon>Bacteroidia</taxon>
        <taxon>Bacteroidales</taxon>
        <taxon>Bacteroidaceae</taxon>
        <taxon>Bacteroides</taxon>
    </lineage>
</organism>
<sequence>MNIAAQNDYLVSTSVNQEIPVSEEEQFIKQNFPLQLLCKWTPGIKFMFNPSRRDQFLPILSSCESEKEVESKTLKHKIITFVGTEERSKELSIGTNYFTRFLFECEGKKYYYEFKNIRLDEICEKNPRACINGLVYLQDVDTAKDLLIGRKVYIQSESARIDDTNNYSGYQDIAIPTNLEATITAIGVGSQAYPVKIIFKDNQDHSFYLELALSRTNSGMDLNNFQAEKKMKYFSNAISFTNKRLDNIEALKNKYIGLTIYPKKMLEAQRITFHEDSPTKSRIHLPRYTILNIKDIIISSVPNTQAVLSVTDENGAVYEIEVDLKYDIIIKNDNYIEDLFEFGNIHQKYPGITEEHWGIISKGELKEGMSAEECRLSIGNPIEIRFKKDTRFETWFYNGRTLELENGILQRFK</sequence>
<dbReference type="EMBL" id="BHWB01000005">
    <property type="protein sequence ID" value="GCB35141.1"/>
    <property type="molecule type" value="Genomic_DNA"/>
</dbReference>
<evidence type="ECO:0000313" key="1">
    <source>
        <dbReference type="EMBL" id="GCB35141.1"/>
    </source>
</evidence>